<keyword evidence="1" id="KW-0678">Repressor</keyword>
<dbReference type="InterPro" id="IPR037171">
    <property type="entry name" value="NagB/RpiA_transferase-like"/>
</dbReference>
<dbReference type="Gene3D" id="1.10.10.10">
    <property type="entry name" value="Winged helix-like DNA-binding domain superfamily/Winged helix DNA-binding domain"/>
    <property type="match status" value="1"/>
</dbReference>
<evidence type="ECO:0000256" key="3">
    <source>
        <dbReference type="ARBA" id="ARBA00023125"/>
    </source>
</evidence>
<dbReference type="GO" id="GO:0003700">
    <property type="term" value="F:DNA-binding transcription factor activity"/>
    <property type="evidence" value="ECO:0007669"/>
    <property type="project" value="InterPro"/>
</dbReference>
<dbReference type="EMBL" id="JACIDA010000001">
    <property type="protein sequence ID" value="MBB3871836.1"/>
    <property type="molecule type" value="Genomic_DNA"/>
</dbReference>
<evidence type="ECO:0000259" key="5">
    <source>
        <dbReference type="PROSITE" id="PS51000"/>
    </source>
</evidence>
<accession>A0A7W6A3Z1</accession>
<dbReference type="Pfam" id="PF00455">
    <property type="entry name" value="DeoRC"/>
    <property type="match status" value="1"/>
</dbReference>
<dbReference type="Gene3D" id="3.40.50.1360">
    <property type="match status" value="1"/>
</dbReference>
<dbReference type="SMART" id="SM00420">
    <property type="entry name" value="HTH_DEOR"/>
    <property type="match status" value="1"/>
</dbReference>
<sequence length="253" mass="27198">MNQTARLDAILSALSDQGSCTITDLAAAFAVSEETVRRDIRRLEQDGAVRKVHGGVRLRDRRAEAPWRQRLNVNAEAKKRIAACAANLIEPGMTLLLDSSTTAFWMAREIASVTNLTVITNSLETAGELSATSDARLFLAGGAVNTTYRAAFGAEAAAYANRFVPDLAIFSIVAIDAARGFLDHEPEEAEYARAVLPNARKTICLADASKFEAPGRIIAAEWSQVDLIVTDRPAAPAIEAAARESRTDILVAD</sequence>
<dbReference type="GO" id="GO:0003677">
    <property type="term" value="F:DNA binding"/>
    <property type="evidence" value="ECO:0007669"/>
    <property type="project" value="UniProtKB-KW"/>
</dbReference>
<dbReference type="Pfam" id="PF08220">
    <property type="entry name" value="HTH_DeoR"/>
    <property type="match status" value="1"/>
</dbReference>
<evidence type="ECO:0000313" key="6">
    <source>
        <dbReference type="EMBL" id="MBB3871836.1"/>
    </source>
</evidence>
<dbReference type="SUPFAM" id="SSF100950">
    <property type="entry name" value="NagB/RpiA/CoA transferase-like"/>
    <property type="match status" value="1"/>
</dbReference>
<dbReference type="InterPro" id="IPR050313">
    <property type="entry name" value="Carb_Metab_HTH_regulators"/>
</dbReference>
<gene>
    <name evidence="6" type="ORF">GGR11_001350</name>
</gene>
<feature type="domain" description="HTH deoR-type" evidence="5">
    <location>
        <begin position="3"/>
        <end position="58"/>
    </location>
</feature>
<dbReference type="PRINTS" id="PR00037">
    <property type="entry name" value="HTHLACR"/>
</dbReference>
<dbReference type="Proteomes" id="UP000532936">
    <property type="component" value="Unassembled WGS sequence"/>
</dbReference>
<protein>
    <submittedName>
        <fullName evidence="6">DeoR family glycerol-3-phosphate regulon repressor</fullName>
    </submittedName>
</protein>
<dbReference type="RefSeq" id="WP_183195971.1">
    <property type="nucleotide sequence ID" value="NZ_JACIDA010000001.1"/>
</dbReference>
<evidence type="ECO:0000256" key="4">
    <source>
        <dbReference type="ARBA" id="ARBA00023163"/>
    </source>
</evidence>
<reference evidence="6 7" key="1">
    <citation type="submission" date="2020-08" db="EMBL/GenBank/DDBJ databases">
        <title>Genomic Encyclopedia of Type Strains, Phase IV (KMG-IV): sequencing the most valuable type-strain genomes for metagenomic binning, comparative biology and taxonomic classification.</title>
        <authorList>
            <person name="Goeker M."/>
        </authorList>
    </citation>
    <scope>NUCLEOTIDE SEQUENCE [LARGE SCALE GENOMIC DNA]</scope>
    <source>
        <strain evidence="6 7">DSM 14878</strain>
    </source>
</reference>
<dbReference type="SUPFAM" id="SSF46785">
    <property type="entry name" value="Winged helix' DNA-binding domain"/>
    <property type="match status" value="1"/>
</dbReference>
<dbReference type="PANTHER" id="PTHR30363:SF4">
    <property type="entry name" value="GLYCEROL-3-PHOSPHATE REGULON REPRESSOR"/>
    <property type="match status" value="1"/>
</dbReference>
<evidence type="ECO:0000313" key="7">
    <source>
        <dbReference type="Proteomes" id="UP000532936"/>
    </source>
</evidence>
<evidence type="ECO:0000256" key="1">
    <source>
        <dbReference type="ARBA" id="ARBA00022491"/>
    </source>
</evidence>
<dbReference type="InterPro" id="IPR036388">
    <property type="entry name" value="WH-like_DNA-bd_sf"/>
</dbReference>
<comment type="caution">
    <text evidence="6">The sequence shown here is derived from an EMBL/GenBank/DDBJ whole genome shotgun (WGS) entry which is preliminary data.</text>
</comment>
<dbReference type="InterPro" id="IPR036390">
    <property type="entry name" value="WH_DNA-bd_sf"/>
</dbReference>
<dbReference type="InterPro" id="IPR001034">
    <property type="entry name" value="DeoR_HTH"/>
</dbReference>
<dbReference type="AlphaFoldDB" id="A0A7W6A3Z1"/>
<keyword evidence="2" id="KW-0805">Transcription regulation</keyword>
<dbReference type="SMART" id="SM01134">
    <property type="entry name" value="DeoRC"/>
    <property type="match status" value="1"/>
</dbReference>
<evidence type="ECO:0000256" key="2">
    <source>
        <dbReference type="ARBA" id="ARBA00023015"/>
    </source>
</evidence>
<dbReference type="PANTHER" id="PTHR30363">
    <property type="entry name" value="HTH-TYPE TRANSCRIPTIONAL REGULATOR SRLR-RELATED"/>
    <property type="match status" value="1"/>
</dbReference>
<dbReference type="InterPro" id="IPR018356">
    <property type="entry name" value="Tscrpt_reg_HTH_DeoR_CS"/>
</dbReference>
<keyword evidence="3" id="KW-0238">DNA-binding</keyword>
<proteinExistence type="predicted"/>
<name>A0A7W6A3Z1_9CAUL</name>
<dbReference type="PROSITE" id="PS00894">
    <property type="entry name" value="HTH_DEOR_1"/>
    <property type="match status" value="1"/>
</dbReference>
<dbReference type="InterPro" id="IPR014036">
    <property type="entry name" value="DeoR-like_C"/>
</dbReference>
<organism evidence="6 7">
    <name type="scientific">Brevundimonas mediterranea</name>
    <dbReference type="NCBI Taxonomy" id="74329"/>
    <lineage>
        <taxon>Bacteria</taxon>
        <taxon>Pseudomonadati</taxon>
        <taxon>Pseudomonadota</taxon>
        <taxon>Alphaproteobacteria</taxon>
        <taxon>Caulobacterales</taxon>
        <taxon>Caulobacteraceae</taxon>
        <taxon>Brevundimonas</taxon>
    </lineage>
</organism>
<keyword evidence="4" id="KW-0804">Transcription</keyword>
<dbReference type="PROSITE" id="PS51000">
    <property type="entry name" value="HTH_DEOR_2"/>
    <property type="match status" value="1"/>
</dbReference>